<evidence type="ECO:0000313" key="2">
    <source>
        <dbReference type="EMBL" id="MEH7830106.1"/>
    </source>
</evidence>
<protein>
    <submittedName>
        <fullName evidence="2">I78 family peptidase inhibitor</fullName>
    </submittedName>
</protein>
<dbReference type="PROSITE" id="PS51257">
    <property type="entry name" value="PROKAR_LIPOPROTEIN"/>
    <property type="match status" value="1"/>
</dbReference>
<dbReference type="Proteomes" id="UP001431963">
    <property type="component" value="Unassembled WGS sequence"/>
</dbReference>
<dbReference type="EMBL" id="JBALHR010000017">
    <property type="protein sequence ID" value="MEH7830106.1"/>
    <property type="molecule type" value="Genomic_DNA"/>
</dbReference>
<proteinExistence type="predicted"/>
<gene>
    <name evidence="2" type="ORF">V6590_18300</name>
</gene>
<dbReference type="RefSeq" id="WP_335425138.1">
    <property type="nucleotide sequence ID" value="NZ_JBALHR010000017.1"/>
</dbReference>
<dbReference type="Gene3D" id="3.30.10.10">
    <property type="entry name" value="Trypsin Inhibitor V, subunit A"/>
    <property type="match status" value="1"/>
</dbReference>
<comment type="caution">
    <text evidence="2">The sequence shown here is derived from an EMBL/GenBank/DDBJ whole genome shotgun (WGS) entry which is preliminary data.</text>
</comment>
<dbReference type="InterPro" id="IPR021719">
    <property type="entry name" value="Prot_inh_I78"/>
</dbReference>
<sequence>MSRLAKSSGLFLLLALAACASAPEPQPVAPVNPAAPVGIDPLTGQKIDLTPGLNDREPDTCKAADYAYLRGQNQSAVATAGITKPTRLIPLGSIVSQEEYNSFRINFHLDGMGNIVALSCG</sequence>
<keyword evidence="1" id="KW-0732">Signal</keyword>
<evidence type="ECO:0000313" key="3">
    <source>
        <dbReference type="Proteomes" id="UP001431963"/>
    </source>
</evidence>
<dbReference type="Pfam" id="PF11720">
    <property type="entry name" value="Inhibitor_I78"/>
    <property type="match status" value="1"/>
</dbReference>
<feature type="signal peptide" evidence="1">
    <location>
        <begin position="1"/>
        <end position="22"/>
    </location>
</feature>
<keyword evidence="3" id="KW-1185">Reference proteome</keyword>
<reference evidence="2" key="1">
    <citation type="submission" date="2024-02" db="EMBL/GenBank/DDBJ databases">
        <title>Genome sequences of strain Gemmobacter sp. JM10B15.</title>
        <authorList>
            <person name="Zhang M."/>
        </authorList>
    </citation>
    <scope>NUCLEOTIDE SEQUENCE</scope>
    <source>
        <strain evidence="2">JM10B15</strain>
    </source>
</reference>
<accession>A0ABU8BZI2</accession>
<feature type="chain" id="PRO_5046749268" evidence="1">
    <location>
        <begin position="23"/>
        <end position="121"/>
    </location>
</feature>
<name>A0ABU8BZI2_9RHOB</name>
<evidence type="ECO:0000256" key="1">
    <source>
        <dbReference type="SAM" id="SignalP"/>
    </source>
</evidence>
<organism evidence="2 3">
    <name type="scientific">Gemmobacter denitrificans</name>
    <dbReference type="NCBI Taxonomy" id="3123040"/>
    <lineage>
        <taxon>Bacteria</taxon>
        <taxon>Pseudomonadati</taxon>
        <taxon>Pseudomonadota</taxon>
        <taxon>Alphaproteobacteria</taxon>
        <taxon>Rhodobacterales</taxon>
        <taxon>Paracoccaceae</taxon>
        <taxon>Gemmobacter</taxon>
    </lineage>
</organism>